<evidence type="ECO:0000313" key="2">
    <source>
        <dbReference type="EMBL" id="AWM39222.1"/>
    </source>
</evidence>
<keyword evidence="3" id="KW-1185">Reference proteome</keyword>
<protein>
    <submittedName>
        <fullName evidence="2">Uncharacterized protein</fullName>
    </submittedName>
</protein>
<organism evidence="2 3">
    <name type="scientific">Gemmata obscuriglobus</name>
    <dbReference type="NCBI Taxonomy" id="114"/>
    <lineage>
        <taxon>Bacteria</taxon>
        <taxon>Pseudomonadati</taxon>
        <taxon>Planctomycetota</taxon>
        <taxon>Planctomycetia</taxon>
        <taxon>Gemmatales</taxon>
        <taxon>Gemmataceae</taxon>
        <taxon>Gemmata</taxon>
    </lineage>
</organism>
<sequence>MIRTLFVAALAALLLVTPAEAKRVRMFTPLEKLARANAVVVGKVTAIEKEPAVVPAEPGAKEKVSYRVAVVKVETPLIGAGEVTHIKVGFEPTGTNIDAPAPPRRGGLSPFRPTVDAEGLFFLVKHPTGDFYTITPMLSPILADTADYKDRVAEAKKAAATLADPMKALKADQAADRTLAANILIAKYRAYPEGGGEATTAKVPADESALLLKALAEADWKAEASGLTAYQSFSMLGLNDKDGWTFPMVKPNEDFIAKTKEAFVKWLDGPGKSYQIDRLMAKVSGK</sequence>
<feature type="chain" id="PRO_5016428410" evidence="1">
    <location>
        <begin position="22"/>
        <end position="286"/>
    </location>
</feature>
<dbReference type="EMBL" id="CP025958">
    <property type="protein sequence ID" value="AWM39222.1"/>
    <property type="molecule type" value="Genomic_DNA"/>
</dbReference>
<dbReference type="OrthoDB" id="278692at2"/>
<evidence type="ECO:0000256" key="1">
    <source>
        <dbReference type="SAM" id="SignalP"/>
    </source>
</evidence>
<evidence type="ECO:0000313" key="3">
    <source>
        <dbReference type="Proteomes" id="UP000245802"/>
    </source>
</evidence>
<dbReference type="AlphaFoldDB" id="A0A2Z3H4G3"/>
<reference evidence="2 3" key="1">
    <citation type="submission" date="2018-01" db="EMBL/GenBank/DDBJ databases">
        <title>G. obscuriglobus.</title>
        <authorList>
            <person name="Franke J."/>
            <person name="Blomberg W."/>
            <person name="Selmecki A."/>
        </authorList>
    </citation>
    <scope>NUCLEOTIDE SEQUENCE [LARGE SCALE GENOMIC DNA]</scope>
    <source>
        <strain evidence="2 3">DSM 5831</strain>
    </source>
</reference>
<proteinExistence type="predicted"/>
<gene>
    <name evidence="2" type="ORF">C1280_21030</name>
</gene>
<accession>A0A2Z3H4G3</accession>
<feature type="signal peptide" evidence="1">
    <location>
        <begin position="1"/>
        <end position="21"/>
    </location>
</feature>
<dbReference type="Proteomes" id="UP000245802">
    <property type="component" value="Chromosome"/>
</dbReference>
<name>A0A2Z3H4G3_9BACT</name>
<dbReference type="RefSeq" id="WP_010045968.1">
    <property type="nucleotide sequence ID" value="NZ_CP025958.1"/>
</dbReference>
<keyword evidence="1" id="KW-0732">Signal</keyword>
<dbReference type="KEGG" id="gog:C1280_21030"/>